<accession>A0A1M7CL39</accession>
<sequence>MRIKKIRILRVSFILNTTLKESFDILTFPRNFNIFNDLETV</sequence>
<dbReference type="Proteomes" id="UP000184069">
    <property type="component" value="Unassembled WGS sequence"/>
</dbReference>
<gene>
    <name evidence="1" type="ORF">SAMN05444407_105270</name>
</gene>
<reference evidence="1 2" key="1">
    <citation type="submission" date="2016-11" db="EMBL/GenBank/DDBJ databases">
        <authorList>
            <person name="Jaros S."/>
            <person name="Januszkiewicz K."/>
            <person name="Wedrychowicz H."/>
        </authorList>
    </citation>
    <scope>NUCLEOTIDE SEQUENCE [LARGE SCALE GENOMIC DNA]</scope>
    <source>
        <strain evidence="1 2">DSM 27621</strain>
    </source>
</reference>
<protein>
    <submittedName>
        <fullName evidence="1">Uncharacterized protein</fullName>
    </submittedName>
</protein>
<dbReference type="STRING" id="1423959.SAMN05444407_105270"/>
<evidence type="ECO:0000313" key="2">
    <source>
        <dbReference type="Proteomes" id="UP000184069"/>
    </source>
</evidence>
<dbReference type="EMBL" id="FRBM01000005">
    <property type="protein sequence ID" value="SHL67988.1"/>
    <property type="molecule type" value="Genomic_DNA"/>
</dbReference>
<dbReference type="AlphaFoldDB" id="A0A1M7CL39"/>
<proteinExistence type="predicted"/>
<evidence type="ECO:0000313" key="1">
    <source>
        <dbReference type="EMBL" id="SHL67988.1"/>
    </source>
</evidence>
<name>A0A1M7CL39_9FLAO</name>
<organism evidence="1 2">
    <name type="scientific">Chryseobacterium contaminans</name>
    <dbReference type="NCBI Taxonomy" id="1423959"/>
    <lineage>
        <taxon>Bacteria</taxon>
        <taxon>Pseudomonadati</taxon>
        <taxon>Bacteroidota</taxon>
        <taxon>Flavobacteriia</taxon>
        <taxon>Flavobacteriales</taxon>
        <taxon>Weeksellaceae</taxon>
        <taxon>Chryseobacterium group</taxon>
        <taxon>Chryseobacterium</taxon>
    </lineage>
</organism>